<feature type="transmembrane region" description="Helical" evidence="1">
    <location>
        <begin position="6"/>
        <end position="21"/>
    </location>
</feature>
<evidence type="ECO:0000313" key="3">
    <source>
        <dbReference type="Proteomes" id="UP001138793"/>
    </source>
</evidence>
<organism evidence="2 3">
    <name type="scientific">Oceanobacillus polygoni</name>
    <dbReference type="NCBI Taxonomy" id="1235259"/>
    <lineage>
        <taxon>Bacteria</taxon>
        <taxon>Bacillati</taxon>
        <taxon>Bacillota</taxon>
        <taxon>Bacilli</taxon>
        <taxon>Bacillales</taxon>
        <taxon>Bacillaceae</taxon>
        <taxon>Oceanobacillus</taxon>
    </lineage>
</organism>
<evidence type="ECO:0000313" key="2">
    <source>
        <dbReference type="EMBL" id="MBP2077940.1"/>
    </source>
</evidence>
<dbReference type="Proteomes" id="UP001138793">
    <property type="component" value="Unassembled WGS sequence"/>
</dbReference>
<dbReference type="EMBL" id="JAGGMB010000006">
    <property type="protein sequence ID" value="MBP2077940.1"/>
    <property type="molecule type" value="Genomic_DNA"/>
</dbReference>
<keyword evidence="3" id="KW-1185">Reference proteome</keyword>
<sequence>MAWLYFILIAVIVLIVILIIRKKGKNPNHDASVTEEEKAALDTDYLTNGVNDNNKDGEKI</sequence>
<dbReference type="AlphaFoldDB" id="A0A9X0YS92"/>
<proteinExistence type="predicted"/>
<evidence type="ECO:0000256" key="1">
    <source>
        <dbReference type="SAM" id="Phobius"/>
    </source>
</evidence>
<keyword evidence="1" id="KW-0472">Membrane</keyword>
<gene>
    <name evidence="2" type="ORF">J2Z64_002195</name>
</gene>
<dbReference type="RefSeq" id="WP_149473817.1">
    <property type="nucleotide sequence ID" value="NZ_PIJY01000018.1"/>
</dbReference>
<accession>A0A9X0YS92</accession>
<name>A0A9X0YS92_9BACI</name>
<dbReference type="OrthoDB" id="2972150at2"/>
<keyword evidence="1" id="KW-0812">Transmembrane</keyword>
<keyword evidence="1" id="KW-1133">Transmembrane helix</keyword>
<reference evidence="2" key="1">
    <citation type="submission" date="2021-03" db="EMBL/GenBank/DDBJ databases">
        <title>Genomic Encyclopedia of Type Strains, Phase IV (KMG-IV): sequencing the most valuable type-strain genomes for metagenomic binning, comparative biology and taxonomic classification.</title>
        <authorList>
            <person name="Goeker M."/>
        </authorList>
    </citation>
    <scope>NUCLEOTIDE SEQUENCE</scope>
    <source>
        <strain evidence="2">DSM 107338</strain>
    </source>
</reference>
<protein>
    <submittedName>
        <fullName evidence="2">Large-conductance mechanosensitive channel</fullName>
    </submittedName>
</protein>
<comment type="caution">
    <text evidence="2">The sequence shown here is derived from an EMBL/GenBank/DDBJ whole genome shotgun (WGS) entry which is preliminary data.</text>
</comment>